<gene>
    <name evidence="3" type="ORF">pLG2-0068</name>
</gene>
<dbReference type="Pfam" id="PF11797">
    <property type="entry name" value="WxLIP_HBD"/>
    <property type="match status" value="1"/>
</dbReference>
<evidence type="ECO:0000313" key="3">
    <source>
        <dbReference type="EMBL" id="AEF32563.1"/>
    </source>
</evidence>
<geneLocation type="plasmid" evidence="3">
    <name>pLG2</name>
</geneLocation>
<feature type="region of interest" description="Disordered" evidence="1">
    <location>
        <begin position="1"/>
        <end position="32"/>
    </location>
</feature>
<dbReference type="EMBL" id="HQ426659">
    <property type="protein sequence ID" value="AEF32563.1"/>
    <property type="molecule type" value="Genomic_DNA"/>
</dbReference>
<reference evidence="3" key="1">
    <citation type="journal article" date="2011" name="PLoS ONE">
        <title>Intra- and Interspecies Genomic Transfer of the Enterococcus faecalis Pathogenicity Island.</title>
        <authorList>
            <person name="Laverde Gomez J.A."/>
            <person name="Hendrickx A.P."/>
            <person name="Willems R.J."/>
            <person name="Top J."/>
            <person name="Sava I."/>
            <person name="Huebner J."/>
            <person name="Witte W."/>
            <person name="Werner G."/>
        </authorList>
    </citation>
    <scope>NUCLEOTIDE SEQUENCE</scope>
    <source>
        <strain evidence="3">OG1RF x UW3114 T-12</strain>
        <plasmid evidence="3">pLG2</plasmid>
    </source>
</reference>
<name>F6KLM2_ENTFL</name>
<accession>F6KLM2</accession>
<protein>
    <submittedName>
        <fullName evidence="3">Cell surface protein</fullName>
    </submittedName>
</protein>
<sequence>MPNTPFDGVLASGITFKEETSDEGKRQDDKSQGLSIKNEYSYVVALLMQQNKKKVEPNLLLKKVSPGQINARNSDF</sequence>
<feature type="domain" description="WxL Interacting Protein host binding" evidence="2">
    <location>
        <begin position="32"/>
        <end position="73"/>
    </location>
</feature>
<keyword evidence="3" id="KW-0614">Plasmid</keyword>
<organism evidence="3">
    <name type="scientific">Enterococcus faecalis</name>
    <name type="common">Streptococcus faecalis</name>
    <dbReference type="NCBI Taxonomy" id="1351"/>
    <lineage>
        <taxon>Bacteria</taxon>
        <taxon>Bacillati</taxon>
        <taxon>Bacillota</taxon>
        <taxon>Bacilli</taxon>
        <taxon>Lactobacillales</taxon>
        <taxon>Enterococcaceae</taxon>
        <taxon>Enterococcus</taxon>
    </lineage>
</organism>
<evidence type="ECO:0000259" key="2">
    <source>
        <dbReference type="Pfam" id="PF11797"/>
    </source>
</evidence>
<evidence type="ECO:0000256" key="1">
    <source>
        <dbReference type="SAM" id="MobiDB-lite"/>
    </source>
</evidence>
<dbReference type="InterPro" id="IPR021759">
    <property type="entry name" value="WxLIP_HBD"/>
</dbReference>
<dbReference type="AlphaFoldDB" id="F6KLM2"/>
<proteinExistence type="predicted"/>
<feature type="compositionally biased region" description="Basic and acidic residues" evidence="1">
    <location>
        <begin position="16"/>
        <end position="31"/>
    </location>
</feature>